<feature type="domain" description="HTH cro/C1-type" evidence="1">
    <location>
        <begin position="17"/>
        <end position="71"/>
    </location>
</feature>
<dbReference type="SMART" id="SM00530">
    <property type="entry name" value="HTH_XRE"/>
    <property type="match status" value="1"/>
</dbReference>
<organism evidence="2 3">
    <name type="scientific">Anaerobaca lacustris</name>
    <dbReference type="NCBI Taxonomy" id="3044600"/>
    <lineage>
        <taxon>Bacteria</taxon>
        <taxon>Pseudomonadati</taxon>
        <taxon>Planctomycetota</taxon>
        <taxon>Phycisphaerae</taxon>
        <taxon>Sedimentisphaerales</taxon>
        <taxon>Anaerobacaceae</taxon>
        <taxon>Anaerobaca</taxon>
    </lineage>
</organism>
<dbReference type="Proteomes" id="UP001431776">
    <property type="component" value="Unassembled WGS sequence"/>
</dbReference>
<evidence type="ECO:0000313" key="2">
    <source>
        <dbReference type="EMBL" id="MDI6450107.1"/>
    </source>
</evidence>
<sequence length="80" mass="9276">MKKSIHSAEQSELLALLREKRKRVGLSQEGLARRLGRSQSFVSKCESGELRLDLIQLREICRALETTLSKFVREYESRLL</sequence>
<dbReference type="SUPFAM" id="SSF47413">
    <property type="entry name" value="lambda repressor-like DNA-binding domains"/>
    <property type="match status" value="1"/>
</dbReference>
<dbReference type="Gene3D" id="1.10.260.40">
    <property type="entry name" value="lambda repressor-like DNA-binding domains"/>
    <property type="match status" value="1"/>
</dbReference>
<proteinExistence type="predicted"/>
<dbReference type="InterPro" id="IPR001387">
    <property type="entry name" value="Cro/C1-type_HTH"/>
</dbReference>
<evidence type="ECO:0000313" key="3">
    <source>
        <dbReference type="Proteomes" id="UP001431776"/>
    </source>
</evidence>
<comment type="caution">
    <text evidence="2">The sequence shown here is derived from an EMBL/GenBank/DDBJ whole genome shotgun (WGS) entry which is preliminary data.</text>
</comment>
<dbReference type="CDD" id="cd00093">
    <property type="entry name" value="HTH_XRE"/>
    <property type="match status" value="1"/>
</dbReference>
<dbReference type="InterPro" id="IPR010982">
    <property type="entry name" value="Lambda_DNA-bd_dom_sf"/>
</dbReference>
<reference evidence="2" key="1">
    <citation type="submission" date="2023-05" db="EMBL/GenBank/DDBJ databases">
        <title>Anaerotaeda fermentans gen. nov., sp. nov., a novel anaerobic planctomycete of the new family within the order Sedimentisphaerales isolated from Taman Peninsula, Russia.</title>
        <authorList>
            <person name="Khomyakova M.A."/>
            <person name="Merkel A.Y."/>
            <person name="Slobodkin A.I."/>
        </authorList>
    </citation>
    <scope>NUCLEOTIDE SEQUENCE</scope>
    <source>
        <strain evidence="2">M17dextr</strain>
    </source>
</reference>
<name>A0AAW6TXA9_9BACT</name>
<accession>A0AAW6TXA9</accession>
<gene>
    <name evidence="2" type="ORF">QJ522_13695</name>
</gene>
<dbReference type="PROSITE" id="PS50943">
    <property type="entry name" value="HTH_CROC1"/>
    <property type="match status" value="1"/>
</dbReference>
<dbReference type="EMBL" id="JASCXX010000016">
    <property type="protein sequence ID" value="MDI6450107.1"/>
    <property type="molecule type" value="Genomic_DNA"/>
</dbReference>
<dbReference type="GO" id="GO:0003677">
    <property type="term" value="F:DNA binding"/>
    <property type="evidence" value="ECO:0007669"/>
    <property type="project" value="InterPro"/>
</dbReference>
<dbReference type="AlphaFoldDB" id="A0AAW6TXA9"/>
<keyword evidence="3" id="KW-1185">Reference proteome</keyword>
<protein>
    <submittedName>
        <fullName evidence="2">Helix-turn-helix domain-containing protein</fullName>
    </submittedName>
</protein>
<dbReference type="Pfam" id="PF13560">
    <property type="entry name" value="HTH_31"/>
    <property type="match status" value="1"/>
</dbReference>
<evidence type="ECO:0000259" key="1">
    <source>
        <dbReference type="PROSITE" id="PS50943"/>
    </source>
</evidence>
<dbReference type="RefSeq" id="WP_349245516.1">
    <property type="nucleotide sequence ID" value="NZ_JASCXX010000016.1"/>
</dbReference>